<evidence type="ECO:0000256" key="1">
    <source>
        <dbReference type="SAM" id="Phobius"/>
    </source>
</evidence>
<dbReference type="GeneID" id="78372550"/>
<name>A0A0D8FV72_9ACTN</name>
<accession>A0A0D8FV72</accession>
<dbReference type="Proteomes" id="UP000032336">
    <property type="component" value="Unassembled WGS sequence"/>
</dbReference>
<dbReference type="RefSeq" id="WP_156099299.1">
    <property type="nucleotide sequence ID" value="NZ_JQKF01000028.1"/>
</dbReference>
<gene>
    <name evidence="2" type="ORF">FEAC_13360</name>
</gene>
<dbReference type="AlphaFoldDB" id="A0A0D8FV72"/>
<keyword evidence="1" id="KW-0472">Membrane</keyword>
<evidence type="ECO:0000313" key="2">
    <source>
        <dbReference type="EMBL" id="KJE76834.1"/>
    </source>
</evidence>
<organism evidence="2 3">
    <name type="scientific">Ferrimicrobium acidiphilum DSM 19497</name>
    <dbReference type="NCBI Taxonomy" id="1121877"/>
    <lineage>
        <taxon>Bacteria</taxon>
        <taxon>Bacillati</taxon>
        <taxon>Actinomycetota</taxon>
        <taxon>Acidimicrobiia</taxon>
        <taxon>Acidimicrobiales</taxon>
        <taxon>Acidimicrobiaceae</taxon>
        <taxon>Ferrimicrobium</taxon>
    </lineage>
</organism>
<protein>
    <recommendedName>
        <fullName evidence="4">Cysteine-rich secretory protein family protein</fullName>
    </recommendedName>
</protein>
<reference evidence="2 3" key="1">
    <citation type="submission" date="2015-01" db="EMBL/GenBank/DDBJ databases">
        <title>Draft genome of the acidophilic iron oxidizer Ferrimicrobium acidiphilum strain T23.</title>
        <authorList>
            <person name="Poehlein A."/>
            <person name="Eisen S."/>
            <person name="Schloemann M."/>
            <person name="Johnson B.D."/>
            <person name="Daniel R."/>
            <person name="Muehling M."/>
        </authorList>
    </citation>
    <scope>NUCLEOTIDE SEQUENCE [LARGE SCALE GENOMIC DNA]</scope>
    <source>
        <strain evidence="2 3">T23</strain>
    </source>
</reference>
<proteinExistence type="predicted"/>
<dbReference type="OrthoDB" id="10017149at2"/>
<keyword evidence="1" id="KW-0812">Transmembrane</keyword>
<keyword evidence="1" id="KW-1133">Transmembrane helix</keyword>
<feature type="transmembrane region" description="Helical" evidence="1">
    <location>
        <begin position="242"/>
        <end position="262"/>
    </location>
</feature>
<comment type="caution">
    <text evidence="2">The sequence shown here is derived from an EMBL/GenBank/DDBJ whole genome shotgun (WGS) entry which is preliminary data.</text>
</comment>
<keyword evidence="3" id="KW-1185">Reference proteome</keyword>
<evidence type="ECO:0000313" key="3">
    <source>
        <dbReference type="Proteomes" id="UP000032336"/>
    </source>
</evidence>
<evidence type="ECO:0008006" key="4">
    <source>
        <dbReference type="Google" id="ProtNLM"/>
    </source>
</evidence>
<dbReference type="EMBL" id="JXUW01000010">
    <property type="protein sequence ID" value="KJE76834.1"/>
    <property type="molecule type" value="Genomic_DNA"/>
</dbReference>
<sequence>MRRVVIVAIVLLLIAGSSLYLITPPKAVTSPHLHDLTIPAGDPNWENACTSATLPDTSPTCMTAALYDLNLAHKAENLPTLTLPKGFNRQSQANQLHYLINNERAIRNLPTVTKPTSQLEELAHQAAVEARDPSIPQSMDGGSDWAGNFPNAIVVVFMWMYEDGYHYTNAGGGSNLDCQSSKAAGCWGHRDVILETSTSNTRYGTAFTTQLAPAQALKYADSYTLILAGPPSPFAIGNTRPLARSIAIIAVVMILASTLSWLNRRRRRRTRPNMDPLWPNPS</sequence>